<gene>
    <name evidence="8" type="ORF">NP233_g3285</name>
</gene>
<evidence type="ECO:0000256" key="5">
    <source>
        <dbReference type="ARBA" id="ARBA00029672"/>
    </source>
</evidence>
<dbReference type="InterPro" id="IPR003702">
    <property type="entry name" value="ActCoA_hydro_N"/>
</dbReference>
<feature type="domain" description="Acetyl-CoA hydrolase/transferase C-terminal" evidence="7">
    <location>
        <begin position="309"/>
        <end position="451"/>
    </location>
</feature>
<dbReference type="PANTHER" id="PTHR43609">
    <property type="entry name" value="ACETYL-COA HYDROLASE"/>
    <property type="match status" value="1"/>
</dbReference>
<keyword evidence="9" id="KW-1185">Reference proteome</keyword>
<protein>
    <recommendedName>
        <fullName evidence="4">Acetyl-CoA hydrolase</fullName>
        <ecNumber evidence="3">3.1.2.1</ecNumber>
    </recommendedName>
    <alternativeName>
        <fullName evidence="5">Acetyl-CoA deacylase</fullName>
    </alternativeName>
</protein>
<dbReference type="InterPro" id="IPR046433">
    <property type="entry name" value="ActCoA_hydro"/>
</dbReference>
<dbReference type="GO" id="GO:0005739">
    <property type="term" value="C:mitochondrion"/>
    <property type="evidence" value="ECO:0007669"/>
    <property type="project" value="TreeGrafter"/>
</dbReference>
<dbReference type="GO" id="GO:0008775">
    <property type="term" value="F:acetate CoA-transferase activity"/>
    <property type="evidence" value="ECO:0007669"/>
    <property type="project" value="InterPro"/>
</dbReference>
<proteinExistence type="inferred from homology"/>
<dbReference type="InterPro" id="IPR038460">
    <property type="entry name" value="AcetylCoA_hyd_C_sf"/>
</dbReference>
<evidence type="ECO:0000259" key="7">
    <source>
        <dbReference type="Pfam" id="PF13336"/>
    </source>
</evidence>
<feature type="domain" description="Acetyl-CoA hydrolase/transferase N-terminal" evidence="6">
    <location>
        <begin position="7"/>
        <end position="189"/>
    </location>
</feature>
<dbReference type="EC" id="3.1.2.1" evidence="3"/>
<name>A0AAD5VWU7_9AGAR</name>
<dbReference type="SUPFAM" id="SSF100950">
    <property type="entry name" value="NagB/RpiA/CoA transferase-like"/>
    <property type="match status" value="2"/>
</dbReference>
<evidence type="ECO:0000313" key="8">
    <source>
        <dbReference type="EMBL" id="KAJ3572127.1"/>
    </source>
</evidence>
<comment type="caution">
    <text evidence="8">The sequence shown here is derived from an EMBL/GenBank/DDBJ whole genome shotgun (WGS) entry which is preliminary data.</text>
</comment>
<dbReference type="Gene3D" id="3.40.1080.20">
    <property type="entry name" value="Acetyl-CoA hydrolase/transferase C-terminal domain"/>
    <property type="match status" value="1"/>
</dbReference>
<dbReference type="AlphaFoldDB" id="A0AAD5VWU7"/>
<dbReference type="EMBL" id="JANIEX010000155">
    <property type="protein sequence ID" value="KAJ3572127.1"/>
    <property type="molecule type" value="Genomic_DNA"/>
</dbReference>
<dbReference type="GO" id="GO:0006083">
    <property type="term" value="P:acetate metabolic process"/>
    <property type="evidence" value="ECO:0007669"/>
    <property type="project" value="InterPro"/>
</dbReference>
<dbReference type="Proteomes" id="UP001213000">
    <property type="component" value="Unassembled WGS sequence"/>
</dbReference>
<dbReference type="Gene3D" id="3.40.1080.10">
    <property type="entry name" value="Glutaconate Coenzyme A-transferase"/>
    <property type="match status" value="1"/>
</dbReference>
<dbReference type="InterPro" id="IPR026888">
    <property type="entry name" value="AcetylCoA_hyd_C"/>
</dbReference>
<accession>A0AAD5VWU7</accession>
<evidence type="ECO:0000256" key="3">
    <source>
        <dbReference type="ARBA" id="ARBA00011920"/>
    </source>
</evidence>
<dbReference type="PANTHER" id="PTHR43609:SF1">
    <property type="entry name" value="ACETYL-COA HYDROLASE"/>
    <property type="match status" value="1"/>
</dbReference>
<dbReference type="Pfam" id="PF02550">
    <property type="entry name" value="AcetylCoA_hydro"/>
    <property type="match status" value="1"/>
</dbReference>
<evidence type="ECO:0000256" key="4">
    <source>
        <dbReference type="ARBA" id="ARBA00017958"/>
    </source>
</evidence>
<comment type="similarity">
    <text evidence="2">Belongs to the acetyl-CoA hydrolase/transferase family.</text>
</comment>
<evidence type="ECO:0000313" key="9">
    <source>
        <dbReference type="Proteomes" id="UP001213000"/>
    </source>
</evidence>
<comment type="catalytic activity">
    <reaction evidence="1">
        <text>acetyl-CoA + H2O = acetate + CoA + H(+)</text>
        <dbReference type="Rhea" id="RHEA:20289"/>
        <dbReference type="ChEBI" id="CHEBI:15377"/>
        <dbReference type="ChEBI" id="CHEBI:15378"/>
        <dbReference type="ChEBI" id="CHEBI:30089"/>
        <dbReference type="ChEBI" id="CHEBI:57287"/>
        <dbReference type="ChEBI" id="CHEBI:57288"/>
        <dbReference type="EC" id="3.1.2.1"/>
    </reaction>
</comment>
<dbReference type="InterPro" id="IPR037171">
    <property type="entry name" value="NagB/RpiA_transferase-like"/>
</dbReference>
<dbReference type="Pfam" id="PF13336">
    <property type="entry name" value="AcetylCoA_hyd_C"/>
    <property type="match status" value="1"/>
</dbReference>
<evidence type="ECO:0000256" key="2">
    <source>
        <dbReference type="ARBA" id="ARBA00009632"/>
    </source>
</evidence>
<evidence type="ECO:0000259" key="6">
    <source>
        <dbReference type="Pfam" id="PF02550"/>
    </source>
</evidence>
<reference evidence="8" key="1">
    <citation type="submission" date="2022-07" db="EMBL/GenBank/DDBJ databases">
        <title>Genome Sequence of Leucocoprinus birnbaumii.</title>
        <authorList>
            <person name="Buettner E."/>
        </authorList>
    </citation>
    <scope>NUCLEOTIDE SEQUENCE</scope>
    <source>
        <strain evidence="8">VT141</strain>
    </source>
</reference>
<organism evidence="8 9">
    <name type="scientific">Leucocoprinus birnbaumii</name>
    <dbReference type="NCBI Taxonomy" id="56174"/>
    <lineage>
        <taxon>Eukaryota</taxon>
        <taxon>Fungi</taxon>
        <taxon>Dikarya</taxon>
        <taxon>Basidiomycota</taxon>
        <taxon>Agaricomycotina</taxon>
        <taxon>Agaricomycetes</taxon>
        <taxon>Agaricomycetidae</taxon>
        <taxon>Agaricales</taxon>
        <taxon>Agaricineae</taxon>
        <taxon>Agaricaceae</taxon>
        <taxon>Leucocoprinus</taxon>
    </lineage>
</organism>
<dbReference type="GO" id="GO:0003986">
    <property type="term" value="F:acetyl-CoA hydrolase activity"/>
    <property type="evidence" value="ECO:0007669"/>
    <property type="project" value="UniProtKB-EC"/>
</dbReference>
<evidence type="ECO:0000256" key="1">
    <source>
        <dbReference type="ARBA" id="ARBA00001831"/>
    </source>
</evidence>
<sequence>MSVNDNYTVSSCFTDVGCPKIAPTVIANHVGFNDFQASPSTRDKRNLNPCALIKPEEEDQGARFDMTTRNLHQVGKGISKGINAGRINFADKHILSAYIMPLYWKPLDWAIIEATAVTEEGYTVPGASVGATPEIVQSAEKLIAEVNTRIPSIHSFTPPNRQPYVVTHTQDRIDLTAIPIGPDRVVALIEFTKPDNTGTIAPENDSSRAIARHLIEFLSEEVDSGRLPKSLLSLQRGIGNVADSIIGGLAEGPFKQVRVWIKVLQVSYDLVCGFERGLRDLPIDTILRCFDSGKLAFATATSIRFSPEGFDQFCENWATYKDRLLLRSQQVANSPEIIRRLGVPAMNTPLEYGHGNSTYALSSRMLNGIGGSADFLRNAKLSIMLTPSNRLTKTDPTRISCIAPFASHVDQPEHDLDVVSTEHGLADLRGLAPCERAPHIIKKCAHPDYRDVARGYYDQALHECLARATGTTYAEECGEDAYWVVGEGYYEGGQVGSRFGVAV</sequence>